<dbReference type="Gene3D" id="3.40.50.150">
    <property type="entry name" value="Vaccinia Virus protein VP39"/>
    <property type="match status" value="1"/>
</dbReference>
<dbReference type="AlphaFoldDB" id="A0A1G2P1E5"/>
<reference evidence="2 3" key="1">
    <citation type="journal article" date="2016" name="Nat. Commun.">
        <title>Thousands of microbial genomes shed light on interconnected biogeochemical processes in an aquifer system.</title>
        <authorList>
            <person name="Anantharaman K."/>
            <person name="Brown C.T."/>
            <person name="Hug L.A."/>
            <person name="Sharon I."/>
            <person name="Castelle C.J."/>
            <person name="Probst A.J."/>
            <person name="Thomas B.C."/>
            <person name="Singh A."/>
            <person name="Wilkins M.J."/>
            <person name="Karaoz U."/>
            <person name="Brodie E.L."/>
            <person name="Williams K.H."/>
            <person name="Hubbard S.S."/>
            <person name="Banfield J.F."/>
        </authorList>
    </citation>
    <scope>NUCLEOTIDE SEQUENCE [LARGE SCALE GENOMIC DNA]</scope>
</reference>
<dbReference type="SUPFAM" id="SSF53335">
    <property type="entry name" value="S-adenosyl-L-methionine-dependent methyltransferases"/>
    <property type="match status" value="1"/>
</dbReference>
<evidence type="ECO:0000313" key="3">
    <source>
        <dbReference type="Proteomes" id="UP000177269"/>
    </source>
</evidence>
<gene>
    <name evidence="2" type="ORF">A3G52_00270</name>
</gene>
<dbReference type="Pfam" id="PF13847">
    <property type="entry name" value="Methyltransf_31"/>
    <property type="match status" value="1"/>
</dbReference>
<dbReference type="PANTHER" id="PTHR44068">
    <property type="entry name" value="ZGC:194242"/>
    <property type="match status" value="1"/>
</dbReference>
<dbReference type="CDD" id="cd02440">
    <property type="entry name" value="AdoMet_MTases"/>
    <property type="match status" value="1"/>
</dbReference>
<protein>
    <recommendedName>
        <fullName evidence="1">Methyltransferase domain-containing protein</fullName>
    </recommendedName>
</protein>
<name>A0A1G2P1E5_9BACT</name>
<evidence type="ECO:0000313" key="2">
    <source>
        <dbReference type="EMBL" id="OHA42177.1"/>
    </source>
</evidence>
<sequence length="174" mass="18768">MFSDPKKNIEQMQLEHGMKIADLGSGSGFYSLEAARVVGDGGKVYAIDVQKDLLAKLKNAANASHLPNVEVIPGDLEKVGGARLADGSVDVAIAANILFQIAEKEAFLREAKRIIKTGGKLAVVDWSDSFGGIGPMADHVIKEDEARELAVKEGFTFERDFKAGAHHYGLIFKK</sequence>
<dbReference type="PANTHER" id="PTHR44068:SF11">
    <property type="entry name" value="GERANYL DIPHOSPHATE 2-C-METHYLTRANSFERASE"/>
    <property type="match status" value="1"/>
</dbReference>
<dbReference type="EMBL" id="MHSK01000017">
    <property type="protein sequence ID" value="OHA42177.1"/>
    <property type="molecule type" value="Genomic_DNA"/>
</dbReference>
<accession>A0A1G2P1E5</accession>
<dbReference type="Proteomes" id="UP000177269">
    <property type="component" value="Unassembled WGS sequence"/>
</dbReference>
<dbReference type="InterPro" id="IPR050447">
    <property type="entry name" value="Erg6_SMT_methyltransf"/>
</dbReference>
<organism evidence="2 3">
    <name type="scientific">Candidatus Taylorbacteria bacterium RIFCSPLOWO2_12_FULL_43_20</name>
    <dbReference type="NCBI Taxonomy" id="1802332"/>
    <lineage>
        <taxon>Bacteria</taxon>
        <taxon>Candidatus Tayloriibacteriota</taxon>
    </lineage>
</organism>
<feature type="domain" description="Methyltransferase" evidence="1">
    <location>
        <begin position="15"/>
        <end position="127"/>
    </location>
</feature>
<proteinExistence type="predicted"/>
<evidence type="ECO:0000259" key="1">
    <source>
        <dbReference type="Pfam" id="PF13847"/>
    </source>
</evidence>
<dbReference type="InterPro" id="IPR025714">
    <property type="entry name" value="Methyltranfer_dom"/>
</dbReference>
<dbReference type="InterPro" id="IPR029063">
    <property type="entry name" value="SAM-dependent_MTases_sf"/>
</dbReference>
<comment type="caution">
    <text evidence="2">The sequence shown here is derived from an EMBL/GenBank/DDBJ whole genome shotgun (WGS) entry which is preliminary data.</text>
</comment>